<name>K0RMB2_THAOC</name>
<sequence length="312" mass="33535">MSDKTGVRYDLFRGHPNAPGVSSGSRSATAPTRAARGSGRRYGGSSTGGRPATTLATTPPGRGGDEVHGGQHLRDERGQPRPPAAVRPRPAGGRGLAREAHVLPRREHFQGQRSDRQAVADEARFGRGGRRQTLGDGREGGRFPAQTHLHNTLVSKSHGIRAVGAEFVSTVQKGYHVVSSGWSSTTTPGNCGTSRDNPSVRLHCTHSANNIHFSVVAYDLEYRQLLASSLASLAALCWELVEYMPSAVEAYLHKLGTPSATNTWSPSSRLPAILWWSVSDELFSCMTRDLDILTCARLGKSSVHEATHATSR</sequence>
<feature type="compositionally biased region" description="Low complexity" evidence="1">
    <location>
        <begin position="22"/>
        <end position="37"/>
    </location>
</feature>
<feature type="compositionally biased region" description="Basic and acidic residues" evidence="1">
    <location>
        <begin position="96"/>
        <end position="125"/>
    </location>
</feature>
<reference evidence="2 3" key="1">
    <citation type="journal article" date="2012" name="Genome Biol.">
        <title>Genome and low-iron response of an oceanic diatom adapted to chronic iron limitation.</title>
        <authorList>
            <person name="Lommer M."/>
            <person name="Specht M."/>
            <person name="Roy A.S."/>
            <person name="Kraemer L."/>
            <person name="Andreson R."/>
            <person name="Gutowska M.A."/>
            <person name="Wolf J."/>
            <person name="Bergner S.V."/>
            <person name="Schilhabel M.B."/>
            <person name="Klostermeier U.C."/>
            <person name="Beiko R.G."/>
            <person name="Rosenstiel P."/>
            <person name="Hippler M."/>
            <person name="Laroche J."/>
        </authorList>
    </citation>
    <scope>NUCLEOTIDE SEQUENCE [LARGE SCALE GENOMIC DNA]</scope>
    <source>
        <strain evidence="2 3">CCMP1005</strain>
    </source>
</reference>
<evidence type="ECO:0000256" key="1">
    <source>
        <dbReference type="SAM" id="MobiDB-lite"/>
    </source>
</evidence>
<proteinExistence type="predicted"/>
<dbReference type="AlphaFoldDB" id="K0RMB2"/>
<evidence type="ECO:0000313" key="2">
    <source>
        <dbReference type="EMBL" id="EJK53419.1"/>
    </source>
</evidence>
<keyword evidence="3" id="KW-1185">Reference proteome</keyword>
<feature type="compositionally biased region" description="Basic and acidic residues" evidence="1">
    <location>
        <begin position="1"/>
        <end position="13"/>
    </location>
</feature>
<feature type="compositionally biased region" description="Basic and acidic residues" evidence="1">
    <location>
        <begin position="63"/>
        <end position="79"/>
    </location>
</feature>
<comment type="caution">
    <text evidence="2">The sequence shown here is derived from an EMBL/GenBank/DDBJ whole genome shotgun (WGS) entry which is preliminary data.</text>
</comment>
<dbReference type="Proteomes" id="UP000266841">
    <property type="component" value="Unassembled WGS sequence"/>
</dbReference>
<dbReference type="EMBL" id="AGNL01037813">
    <property type="protein sequence ID" value="EJK53419.1"/>
    <property type="molecule type" value="Genomic_DNA"/>
</dbReference>
<organism evidence="2 3">
    <name type="scientific">Thalassiosira oceanica</name>
    <name type="common">Marine diatom</name>
    <dbReference type="NCBI Taxonomy" id="159749"/>
    <lineage>
        <taxon>Eukaryota</taxon>
        <taxon>Sar</taxon>
        <taxon>Stramenopiles</taxon>
        <taxon>Ochrophyta</taxon>
        <taxon>Bacillariophyta</taxon>
        <taxon>Coscinodiscophyceae</taxon>
        <taxon>Thalassiosirophycidae</taxon>
        <taxon>Thalassiosirales</taxon>
        <taxon>Thalassiosiraceae</taxon>
        <taxon>Thalassiosira</taxon>
    </lineage>
</organism>
<protein>
    <submittedName>
        <fullName evidence="2">Uncharacterized protein</fullName>
    </submittedName>
</protein>
<feature type="region of interest" description="Disordered" evidence="1">
    <location>
        <begin position="1"/>
        <end position="144"/>
    </location>
</feature>
<evidence type="ECO:0000313" key="3">
    <source>
        <dbReference type="Proteomes" id="UP000266841"/>
    </source>
</evidence>
<gene>
    <name evidence="2" type="ORF">THAOC_27154</name>
</gene>
<accession>K0RMB2</accession>